<evidence type="ECO:0000313" key="5">
    <source>
        <dbReference type="Proteomes" id="UP000811246"/>
    </source>
</evidence>
<dbReference type="PROSITE" id="PS50104">
    <property type="entry name" value="TIR"/>
    <property type="match status" value="1"/>
</dbReference>
<reference evidence="4" key="1">
    <citation type="submission" date="2021-01" db="EMBL/GenBank/DDBJ databases">
        <authorList>
            <person name="Lovell J.T."/>
            <person name="Bentley N."/>
            <person name="Bhattarai G."/>
            <person name="Jenkins J.W."/>
            <person name="Sreedasyam A."/>
            <person name="Alarcon Y."/>
            <person name="Bock C."/>
            <person name="Boston L."/>
            <person name="Carlson J."/>
            <person name="Cervantes K."/>
            <person name="Clermont K."/>
            <person name="Krom N."/>
            <person name="Kubenka K."/>
            <person name="Mamidi S."/>
            <person name="Mattison C."/>
            <person name="Monteros M."/>
            <person name="Pisani C."/>
            <person name="Plott C."/>
            <person name="Rajasekar S."/>
            <person name="Rhein H.S."/>
            <person name="Rohla C."/>
            <person name="Song M."/>
            <person name="Hilaire R.S."/>
            <person name="Shu S."/>
            <person name="Wells L."/>
            <person name="Wang X."/>
            <person name="Webber J."/>
            <person name="Heerema R.J."/>
            <person name="Klein P."/>
            <person name="Conner P."/>
            <person name="Grauke L."/>
            <person name="Grimwood J."/>
            <person name="Schmutz J."/>
            <person name="Randall J.J."/>
        </authorList>
    </citation>
    <scope>NUCLEOTIDE SEQUENCE</scope>
    <source>
        <tissue evidence="4">Leaf</tissue>
    </source>
</reference>
<evidence type="ECO:0000256" key="1">
    <source>
        <dbReference type="ARBA" id="ARBA00022737"/>
    </source>
</evidence>
<dbReference type="GO" id="GO:0006952">
    <property type="term" value="P:defense response"/>
    <property type="evidence" value="ECO:0007669"/>
    <property type="project" value="InterPro"/>
</dbReference>
<evidence type="ECO:0000256" key="2">
    <source>
        <dbReference type="ARBA" id="ARBA00023027"/>
    </source>
</evidence>
<keyword evidence="1" id="KW-0677">Repeat</keyword>
<accession>A0A922ECN2</accession>
<dbReference type="GO" id="GO:0007165">
    <property type="term" value="P:signal transduction"/>
    <property type="evidence" value="ECO:0007669"/>
    <property type="project" value="InterPro"/>
</dbReference>
<evidence type="ECO:0000313" key="4">
    <source>
        <dbReference type="EMBL" id="KAG6701164.1"/>
    </source>
</evidence>
<sequence length="993" mass="115127">MAFSSPSSSSSPSSTHKWDVFLSFRGLDTRNNFIAYLYSALYQKGIKTYRDDKNLERGEIISPTLLKAIEESMSSIIVLSPNYASSTWCLEELTKILECKKTKQQIVLPVFYHVDPSEVRNQRRSFGEALTKHQERFKEDPKVQRWKEALQEVASLAGEYLEDGNENEFMEKIIQWVASKIVESTYQLDIVEYPIGLESCLKELNTKLEIGRNDITLIIGIYGTGGIGKTTIAKAIFNSIGKEFEARCFLPNVREISSREEGMVKLQKQLLDDLLGNFGSFNISNVGATNVIKHRLRSKRVLLILDDVNESRQLEELARNKYWFSPGSRIVITTRDQHVLTYHPVDSTYEVQGLDNNQAIQLFSWHAFKRDKPVESYVNLTKCIIGYAKGLPLALEVLGSDLRGRSIQEWESALEKYKRSPHKDIYEILKISYDGLDDNEKDIFLDIACFFKWKSVKYVTKILDSCRFSSSIGIAKLKDKCLININHYHFVEMHDLLQQMGKEIVRQESPKEVGERSRLWFHEDVRHVLEENTGTNKIEAMLLEFPGGHNKICLHPEAFGKMRNLQLFINKNAQFSAGPNYLSNQIRLLEWAHYPSSSLPSNFRGDNLVEFLMYHSLIKELGGLKFENLTNMDLVDCKFLTKIPDLSSCRNLEMLNLANCSSSSAIWKSLEGLELKYCCLSKSNFFIFPRLKYLHLNECKKLEEILPLPLSIVSVQARGCTSLESFALLSEILTKNNGRNFYDFLRIDLYECHNLLVIPSWEEGRQNFTYPFAEREFGIIFPGKGIPDWFCYCKEAHDSNQCEIDINPPHHWNGKDEIIFCVVFGLNPMEKIYFDISVSIHDGSDWKTLCHPSNWTPLCTNEANGFYLLDDANHVWMHRMRYKSKQRPDISNFRFQCQSKCLVFRNVGIHFVKNHEENVRDDIGDHIELDSPFFYYSSDDDENPNEDFEYETDDKNLKEIFGKRRRDDEYDCNMEPNRSPQQKRTQIYSNLFL</sequence>
<dbReference type="InterPro" id="IPR000157">
    <property type="entry name" value="TIR_dom"/>
</dbReference>
<dbReference type="InterPro" id="IPR058192">
    <property type="entry name" value="WHD_ROQ1-like"/>
</dbReference>
<name>A0A922ECN2_CARIL</name>
<dbReference type="PANTHER" id="PTHR11017">
    <property type="entry name" value="LEUCINE-RICH REPEAT-CONTAINING PROTEIN"/>
    <property type="match status" value="1"/>
</dbReference>
<evidence type="ECO:0000259" key="3">
    <source>
        <dbReference type="PROSITE" id="PS50104"/>
    </source>
</evidence>
<proteinExistence type="predicted"/>
<organism evidence="4 5">
    <name type="scientific">Carya illinoinensis</name>
    <name type="common">Pecan</name>
    <dbReference type="NCBI Taxonomy" id="32201"/>
    <lineage>
        <taxon>Eukaryota</taxon>
        <taxon>Viridiplantae</taxon>
        <taxon>Streptophyta</taxon>
        <taxon>Embryophyta</taxon>
        <taxon>Tracheophyta</taxon>
        <taxon>Spermatophyta</taxon>
        <taxon>Magnoliopsida</taxon>
        <taxon>eudicotyledons</taxon>
        <taxon>Gunneridae</taxon>
        <taxon>Pentapetalae</taxon>
        <taxon>rosids</taxon>
        <taxon>fabids</taxon>
        <taxon>Fagales</taxon>
        <taxon>Juglandaceae</taxon>
        <taxon>Carya</taxon>
    </lineage>
</organism>
<keyword evidence="2" id="KW-0520">NAD</keyword>
<dbReference type="Pfam" id="PF01582">
    <property type="entry name" value="TIR"/>
    <property type="match status" value="1"/>
</dbReference>
<dbReference type="InterPro" id="IPR044974">
    <property type="entry name" value="Disease_R_plants"/>
</dbReference>
<feature type="domain" description="TIR" evidence="3">
    <location>
        <begin position="16"/>
        <end position="181"/>
    </location>
</feature>
<dbReference type="Pfam" id="PF00931">
    <property type="entry name" value="NB-ARC"/>
    <property type="match status" value="1"/>
</dbReference>
<dbReference type="AlphaFoldDB" id="A0A922ECN2"/>
<dbReference type="PANTHER" id="PTHR11017:SF570">
    <property type="entry name" value="DISEASE RESISTANCE PROTEIN (TIR-NBS CLASS)-RELATED"/>
    <property type="match status" value="1"/>
</dbReference>
<dbReference type="InterPro" id="IPR002182">
    <property type="entry name" value="NB-ARC"/>
</dbReference>
<dbReference type="EMBL" id="CM031832">
    <property type="protein sequence ID" value="KAG6701164.1"/>
    <property type="molecule type" value="Genomic_DNA"/>
</dbReference>
<dbReference type="SMART" id="SM00255">
    <property type="entry name" value="TIR"/>
    <property type="match status" value="1"/>
</dbReference>
<comment type="caution">
    <text evidence="4">The sequence shown here is derived from an EMBL/GenBank/DDBJ whole genome shotgun (WGS) entry which is preliminary data.</text>
</comment>
<dbReference type="Pfam" id="PF23282">
    <property type="entry name" value="WHD_ROQ1"/>
    <property type="match status" value="1"/>
</dbReference>
<dbReference type="FunFam" id="3.40.50.10140:FF:000007">
    <property type="entry name" value="Disease resistance protein (TIR-NBS-LRR class)"/>
    <property type="match status" value="1"/>
</dbReference>
<dbReference type="GO" id="GO:0043531">
    <property type="term" value="F:ADP binding"/>
    <property type="evidence" value="ECO:0007669"/>
    <property type="project" value="InterPro"/>
</dbReference>
<gene>
    <name evidence="4" type="ORF">I3842_08G151900</name>
</gene>
<dbReference type="Proteomes" id="UP000811246">
    <property type="component" value="Chromosome 8"/>
</dbReference>
<protein>
    <recommendedName>
        <fullName evidence="3">TIR domain-containing protein</fullName>
    </recommendedName>
</protein>